<dbReference type="SUPFAM" id="SSF52343">
    <property type="entry name" value="Ferredoxin reductase-like, C-terminal NADP-linked domain"/>
    <property type="match status" value="1"/>
</dbReference>
<dbReference type="Pfam" id="PF00175">
    <property type="entry name" value="NAD_binding_1"/>
    <property type="match status" value="1"/>
</dbReference>
<keyword evidence="14" id="KW-0496">Mitochondrion</keyword>
<dbReference type="PROSITE" id="PS50902">
    <property type="entry name" value="FLAVODOXIN_LIKE"/>
    <property type="match status" value="1"/>
</dbReference>
<feature type="domain" description="FAD-binding FR-type" evidence="16">
    <location>
        <begin position="302"/>
        <end position="553"/>
    </location>
</feature>
<evidence type="ECO:0000256" key="14">
    <source>
        <dbReference type="HAMAP-Rule" id="MF_03212"/>
    </source>
</evidence>
<keyword evidence="9 14" id="KW-0560">Oxidoreductase</keyword>
<dbReference type="FunFam" id="3.40.50.360:FF:000024">
    <property type="entry name" value="NADPH--cytochrome P450 reductase"/>
    <property type="match status" value="1"/>
</dbReference>
<reference evidence="17" key="1">
    <citation type="submission" date="2021-06" db="EMBL/GenBank/DDBJ databases">
        <authorList>
            <person name="Kallberg Y."/>
            <person name="Tangrot J."/>
            <person name="Rosling A."/>
        </authorList>
    </citation>
    <scope>NUCLEOTIDE SEQUENCE</scope>
    <source>
        <strain evidence="17">87-6 pot B 2015</strain>
    </source>
</reference>
<feature type="binding site" evidence="14">
    <location>
        <begin position="480"/>
        <end position="483"/>
    </location>
    <ligand>
        <name>FAD</name>
        <dbReference type="ChEBI" id="CHEBI:57692"/>
    </ligand>
</feature>
<dbReference type="GO" id="GO:0050661">
    <property type="term" value="F:NADP binding"/>
    <property type="evidence" value="ECO:0007669"/>
    <property type="project" value="UniProtKB-UniRule"/>
</dbReference>
<comment type="function">
    <text evidence="14">This enzyme is required for electron transfer from NADP to cytochrome P450 in microsomes. It can also provide electron transfer to heme oxygenase and cytochrome B5. Involved in ergosterol biosynthesis.</text>
</comment>
<dbReference type="PROSITE" id="PS51384">
    <property type="entry name" value="FAD_FR"/>
    <property type="match status" value="1"/>
</dbReference>
<keyword evidence="10 14" id="KW-0756">Sterol biosynthesis</keyword>
<dbReference type="Gene3D" id="2.40.30.10">
    <property type="entry name" value="Translation factors"/>
    <property type="match status" value="1"/>
</dbReference>
<feature type="binding site" evidence="14">
    <location>
        <position position="586"/>
    </location>
    <ligand>
        <name>NADP(+)</name>
        <dbReference type="ChEBI" id="CHEBI:58349"/>
    </ligand>
</feature>
<evidence type="ECO:0000256" key="11">
    <source>
        <dbReference type="ARBA" id="ARBA00023136"/>
    </source>
</evidence>
<dbReference type="PRINTS" id="PR00371">
    <property type="entry name" value="FPNCR"/>
</dbReference>
<comment type="similarity">
    <text evidence="14">In the N-terminal section; belongs to the flavodoxin family.</text>
</comment>
<dbReference type="EMBL" id="CAJVPP010007511">
    <property type="protein sequence ID" value="CAG8689178.1"/>
    <property type="molecule type" value="Genomic_DNA"/>
</dbReference>
<feature type="binding site" evidence="14">
    <location>
        <position position="228"/>
    </location>
    <ligand>
        <name>FMN</name>
        <dbReference type="ChEBI" id="CHEBI:58210"/>
    </ligand>
</feature>
<dbReference type="InterPro" id="IPR023208">
    <property type="entry name" value="P450R"/>
</dbReference>
<feature type="binding site" evidence="14">
    <location>
        <begin position="143"/>
        <end position="146"/>
    </location>
    <ligand>
        <name>FMN</name>
        <dbReference type="ChEBI" id="CHEBI:58210"/>
    </ligand>
</feature>
<keyword evidence="14" id="KW-1003">Cell membrane</keyword>
<dbReference type="Proteomes" id="UP000789375">
    <property type="component" value="Unassembled WGS sequence"/>
</dbReference>
<dbReference type="InterPro" id="IPR039261">
    <property type="entry name" value="FNR_nucleotide-bd"/>
</dbReference>
<keyword evidence="14" id="KW-0444">Lipid biosynthesis</keyword>
<evidence type="ECO:0000256" key="9">
    <source>
        <dbReference type="ARBA" id="ARBA00023002"/>
    </source>
</evidence>
<dbReference type="InterPro" id="IPR001094">
    <property type="entry name" value="Flavdoxin-like"/>
</dbReference>
<evidence type="ECO:0000259" key="15">
    <source>
        <dbReference type="PROSITE" id="PS50902"/>
    </source>
</evidence>
<dbReference type="Gene3D" id="3.40.50.360">
    <property type="match status" value="1"/>
</dbReference>
<feature type="binding site" evidence="14">
    <location>
        <begin position="516"/>
        <end position="519"/>
    </location>
    <ligand>
        <name>FAD</name>
        <dbReference type="ChEBI" id="CHEBI:57692"/>
    </ligand>
</feature>
<evidence type="ECO:0000313" key="18">
    <source>
        <dbReference type="Proteomes" id="UP000789375"/>
    </source>
</evidence>
<evidence type="ECO:0000256" key="3">
    <source>
        <dbReference type="ARBA" id="ARBA00022692"/>
    </source>
</evidence>
<proteinExistence type="inferred from homology"/>
<keyword evidence="14" id="KW-0443">Lipid metabolism</keyword>
<dbReference type="EC" id="1.6.2.4" evidence="14"/>
<dbReference type="InterPro" id="IPR001433">
    <property type="entry name" value="OxRdtase_FAD/NAD-bd"/>
</dbReference>
<sequence>MSNENLDQNLNDSQTAEPLIDTFDLIFLLIAGAVAVVYIYKDAIFGNKKIGTAQPAPISNSTLKPAGPPKKNKDFLKRMRDTDKNVILFYGSQTGTAEDYASRLAKEGQQRFGLKTMTVDVEDCDMTLLDKFENDYIAFFIMATYGNTPSEGEPTDDAVDFWELITTESPEFSEGIPVEEKPLSSLRYVVFALGNRTYEHFNAVGRTVDKKLTEFGASRIGERGEGDDDGSLEEDFLGWKEDMWKAVCEAMQIDQSEVKTGDRISAYKITELETFDSNNVYYGEYNEHSLMINSIRPTYDAKNPYPAPITNTHDLFKSTIRNCVHLELDIEGSGINYEAGDHVAIWPMNAEQDVVRLLKILGLWEKRDTVVSVESTDSTVSKKYPFPIPTTYATIFRNYLDIHIPTSRQFIANLANFAPTEEGRSKLTALGQDKEAYRVQVSDAHLTLAEVLESISPDGNPLNSIPLDLIIETLPRLQARYYSISSSPKSTPTSIHVTATVLTFNPSTAPQKTVYGLATNYLLQVSRVLRNIPHPESLPSYLYSGPRNKYCDEATSKIMLPIHVRHNNFKLPKDLKTPVIMVGPGTGIAPFRGFVIERAHYKAQGEEVGDTVLFFGCRRRDEDFLYESELNELFATLDKSGKLITAFSREQSQKVYVQHKLREHDEYVWDLLYNRGGYFYVCGDAKNMARDVNSGLIQIAQLCGAMDEITATNYVKDLRSKGRYLEDVWS</sequence>
<keyword evidence="2 14" id="KW-0288">FMN</keyword>
<dbReference type="AlphaFoldDB" id="A0A9N9HGP4"/>
<name>A0A9N9HGP4_FUNMO</name>
<organism evidence="17 18">
    <name type="scientific">Funneliformis mosseae</name>
    <name type="common">Endomycorrhizal fungus</name>
    <name type="synonym">Glomus mosseae</name>
    <dbReference type="NCBI Taxonomy" id="27381"/>
    <lineage>
        <taxon>Eukaryota</taxon>
        <taxon>Fungi</taxon>
        <taxon>Fungi incertae sedis</taxon>
        <taxon>Mucoromycota</taxon>
        <taxon>Glomeromycotina</taxon>
        <taxon>Glomeromycetes</taxon>
        <taxon>Glomerales</taxon>
        <taxon>Glomeraceae</taxon>
        <taxon>Funneliformis</taxon>
    </lineage>
</organism>
<feature type="domain" description="Flavodoxin-like" evidence="15">
    <location>
        <begin position="86"/>
        <end position="244"/>
    </location>
</feature>
<keyword evidence="7 14" id="KW-0752">Steroid biosynthesis</keyword>
<dbReference type="GO" id="GO:0010181">
    <property type="term" value="F:FMN binding"/>
    <property type="evidence" value="ECO:0007669"/>
    <property type="project" value="UniProtKB-UniRule"/>
</dbReference>
<comment type="caution">
    <text evidence="17">The sequence shown here is derived from an EMBL/GenBank/DDBJ whole genome shotgun (WGS) entry which is preliminary data.</text>
</comment>
<evidence type="ECO:0000256" key="4">
    <source>
        <dbReference type="ARBA" id="ARBA00022824"/>
    </source>
</evidence>
<dbReference type="Pfam" id="PF00667">
    <property type="entry name" value="FAD_binding_1"/>
    <property type="match status" value="1"/>
</dbReference>
<feature type="binding site" evidence="14">
    <location>
        <begin position="648"/>
        <end position="649"/>
    </location>
    <ligand>
        <name>NADP(+)</name>
        <dbReference type="ChEBI" id="CHEBI:58349"/>
    </ligand>
</feature>
<feature type="binding site" evidence="14">
    <location>
        <begin position="92"/>
        <end position="97"/>
    </location>
    <ligand>
        <name>FMN</name>
        <dbReference type="ChEBI" id="CHEBI:58210"/>
    </ligand>
</feature>
<dbReference type="PRINTS" id="PR00369">
    <property type="entry name" value="FLAVODOXIN"/>
</dbReference>
<evidence type="ECO:0000256" key="13">
    <source>
        <dbReference type="ARBA" id="ARBA00023221"/>
    </source>
</evidence>
<evidence type="ECO:0000256" key="12">
    <source>
        <dbReference type="ARBA" id="ARBA00023166"/>
    </source>
</evidence>
<comment type="cofactor">
    <cofactor evidence="14">
        <name>FAD</name>
        <dbReference type="ChEBI" id="CHEBI:57692"/>
    </cofactor>
    <text evidence="14">Binds 1 FAD per monomer.</text>
</comment>
<comment type="caution">
    <text evidence="14">Lacks conserved residue(s) required for the propagation of feature annotation.</text>
</comment>
<keyword evidence="3" id="KW-0812">Transmembrane</keyword>
<dbReference type="InterPro" id="IPR017927">
    <property type="entry name" value="FAD-bd_FR_type"/>
</dbReference>
<comment type="similarity">
    <text evidence="14">Belongs to the NADPH--cytochrome P450 reductase family.</text>
</comment>
<feature type="binding site" evidence="14">
    <location>
        <begin position="193"/>
        <end position="202"/>
    </location>
    <ligand>
        <name>FMN</name>
        <dbReference type="ChEBI" id="CHEBI:58210"/>
    </ligand>
</feature>
<dbReference type="CDD" id="cd06204">
    <property type="entry name" value="CYPOR"/>
    <property type="match status" value="1"/>
</dbReference>
<dbReference type="PIRSF" id="PIRSF000208">
    <property type="entry name" value="P450R"/>
    <property type="match status" value="1"/>
</dbReference>
<evidence type="ECO:0000256" key="1">
    <source>
        <dbReference type="ARBA" id="ARBA00022630"/>
    </source>
</evidence>
<feature type="binding site" evidence="14">
    <location>
        <begin position="654"/>
        <end position="658"/>
    </location>
    <ligand>
        <name>NADP(+)</name>
        <dbReference type="ChEBI" id="CHEBI:58349"/>
    </ligand>
</feature>
<comment type="cofactor">
    <cofactor evidence="14">
        <name>FMN</name>
        <dbReference type="ChEBI" id="CHEBI:58210"/>
    </cofactor>
    <text evidence="14">Binds 1 FMN per monomer.</text>
</comment>
<dbReference type="InterPro" id="IPR017938">
    <property type="entry name" value="Riboflavin_synthase-like_b-brl"/>
</dbReference>
<dbReference type="InterPro" id="IPR008254">
    <property type="entry name" value="Flavodoxin/NO_synth"/>
</dbReference>
<dbReference type="GO" id="GO:0006696">
    <property type="term" value="P:ergosterol biosynthetic process"/>
    <property type="evidence" value="ECO:0007669"/>
    <property type="project" value="UniProtKB-UniRule"/>
</dbReference>
<dbReference type="HAMAP" id="MF_03212">
    <property type="entry name" value="NCPR"/>
    <property type="match status" value="1"/>
</dbReference>
<evidence type="ECO:0000313" key="17">
    <source>
        <dbReference type="EMBL" id="CAG8689178.1"/>
    </source>
</evidence>
<dbReference type="InterPro" id="IPR029039">
    <property type="entry name" value="Flavoprotein-like_sf"/>
</dbReference>
<keyword evidence="4 14" id="KW-0256">Endoplasmic reticulum</keyword>
<keyword evidence="12 14" id="KW-1207">Sterol metabolism</keyword>
<protein>
    <recommendedName>
        <fullName evidence="14">NADPH--cytochrome P450 reductase</fullName>
        <shortName evidence="14">CPR</shortName>
        <shortName evidence="14">P450R</shortName>
        <ecNumber evidence="14">1.6.2.4</ecNumber>
    </recommendedName>
</protein>
<dbReference type="GO" id="GO:0050660">
    <property type="term" value="F:flavin adenine dinucleotide binding"/>
    <property type="evidence" value="ECO:0007669"/>
    <property type="project" value="UniProtKB-UniRule"/>
</dbReference>
<evidence type="ECO:0000256" key="6">
    <source>
        <dbReference type="ARBA" id="ARBA00022857"/>
    </source>
</evidence>
<dbReference type="GO" id="GO:0005886">
    <property type="term" value="C:plasma membrane"/>
    <property type="evidence" value="ECO:0007669"/>
    <property type="project" value="UniProtKB-SubCell"/>
</dbReference>
<dbReference type="GO" id="GO:0003958">
    <property type="term" value="F:NADPH-hemoprotein reductase activity"/>
    <property type="evidence" value="ECO:0007669"/>
    <property type="project" value="UniProtKB-UniRule"/>
</dbReference>
<comment type="subcellular location">
    <subcellularLocation>
        <location evidence="14">Endoplasmic reticulum membrane</location>
        <topology evidence="14">Single-pass membrane protein</topology>
        <orientation evidence="14">Cytoplasmic side</orientation>
    </subcellularLocation>
    <subcellularLocation>
        <location evidence="14">Mitochondrion outer membrane</location>
        <topology evidence="14">Single-pass membrane protein</topology>
        <orientation evidence="14">Cytoplasmic side</orientation>
    </subcellularLocation>
    <subcellularLocation>
        <location evidence="14">Cell membrane</location>
        <topology evidence="14">Single-pass membrane protein</topology>
        <orientation evidence="14">Cytoplasmic side</orientation>
    </subcellularLocation>
</comment>
<keyword evidence="5 14" id="KW-0274">FAD</keyword>
<keyword evidence="6 14" id="KW-0521">NADP</keyword>
<evidence type="ECO:0000256" key="8">
    <source>
        <dbReference type="ARBA" id="ARBA00022989"/>
    </source>
</evidence>
<dbReference type="InterPro" id="IPR001709">
    <property type="entry name" value="Flavoprot_Pyr_Nucl_cyt_Rdtase"/>
</dbReference>
<dbReference type="InterPro" id="IPR023173">
    <property type="entry name" value="NADPH_Cyt_P450_Rdtase_alpha"/>
</dbReference>
<feature type="binding site" evidence="14">
    <location>
        <position position="691"/>
    </location>
    <ligand>
        <name>NADP(+)</name>
        <dbReference type="ChEBI" id="CHEBI:58349"/>
    </ligand>
</feature>
<feature type="binding site" evidence="14">
    <location>
        <position position="321"/>
    </location>
    <ligand>
        <name>NADP(+)</name>
        <dbReference type="ChEBI" id="CHEBI:58349"/>
    </ligand>
</feature>
<evidence type="ECO:0000256" key="7">
    <source>
        <dbReference type="ARBA" id="ARBA00022955"/>
    </source>
</evidence>
<dbReference type="PANTHER" id="PTHR19384">
    <property type="entry name" value="NITRIC OXIDE SYNTHASE-RELATED"/>
    <property type="match status" value="1"/>
</dbReference>
<evidence type="ECO:0000256" key="2">
    <source>
        <dbReference type="ARBA" id="ARBA00022643"/>
    </source>
</evidence>
<evidence type="ECO:0000259" key="16">
    <source>
        <dbReference type="PROSITE" id="PS51384"/>
    </source>
</evidence>
<dbReference type="GO" id="GO:0005741">
    <property type="term" value="C:mitochondrial outer membrane"/>
    <property type="evidence" value="ECO:0007669"/>
    <property type="project" value="UniProtKB-SubCell"/>
</dbReference>
<dbReference type="Gene3D" id="1.20.990.10">
    <property type="entry name" value="NADPH-cytochrome p450 Reductase, Chain A, domain 3"/>
    <property type="match status" value="1"/>
</dbReference>
<dbReference type="Pfam" id="PF00258">
    <property type="entry name" value="Flavodoxin_1"/>
    <property type="match status" value="1"/>
</dbReference>
<evidence type="ECO:0000256" key="10">
    <source>
        <dbReference type="ARBA" id="ARBA00023011"/>
    </source>
</evidence>
<keyword evidence="8" id="KW-1133">Transmembrane helix</keyword>
<comment type="similarity">
    <text evidence="14">In the C-terminal section; belongs to the flavoprotein pyridine nucleotide cytochrome reductase family.</text>
</comment>
<dbReference type="GO" id="GO:0005789">
    <property type="term" value="C:endoplasmic reticulum membrane"/>
    <property type="evidence" value="ECO:0007669"/>
    <property type="project" value="UniProtKB-SubCell"/>
</dbReference>
<evidence type="ECO:0000256" key="5">
    <source>
        <dbReference type="ARBA" id="ARBA00022827"/>
    </source>
</evidence>
<dbReference type="SUPFAM" id="SSF63380">
    <property type="entry name" value="Riboflavin synthase domain-like"/>
    <property type="match status" value="1"/>
</dbReference>
<keyword evidence="14" id="KW-1000">Mitochondrion outer membrane</keyword>
<comment type="catalytic activity">
    <reaction evidence="14">
        <text>2 oxidized [cytochrome P450] + NADPH = 2 reduced [cytochrome P450] + NADP(+) + H(+)</text>
        <dbReference type="Rhea" id="RHEA:24040"/>
        <dbReference type="Rhea" id="RHEA-COMP:14627"/>
        <dbReference type="Rhea" id="RHEA-COMP:14628"/>
        <dbReference type="ChEBI" id="CHEBI:15378"/>
        <dbReference type="ChEBI" id="CHEBI:55376"/>
        <dbReference type="ChEBI" id="CHEBI:57783"/>
        <dbReference type="ChEBI" id="CHEBI:58349"/>
        <dbReference type="ChEBI" id="CHEBI:60344"/>
        <dbReference type="EC" id="1.6.2.4"/>
    </reaction>
</comment>
<feature type="binding site" evidence="14">
    <location>
        <position position="729"/>
    </location>
    <ligand>
        <name>FAD</name>
        <dbReference type="ChEBI" id="CHEBI:57692"/>
    </ligand>
</feature>
<dbReference type="InterPro" id="IPR003097">
    <property type="entry name" value="CysJ-like_FAD-binding"/>
</dbReference>
<keyword evidence="18" id="KW-1185">Reference proteome</keyword>
<dbReference type="PANTHER" id="PTHR19384:SF17">
    <property type="entry name" value="NADPH--CYTOCHROME P450 REDUCTASE"/>
    <property type="match status" value="1"/>
</dbReference>
<accession>A0A9N9HGP4</accession>
<dbReference type="SUPFAM" id="SSF52218">
    <property type="entry name" value="Flavoproteins"/>
    <property type="match status" value="1"/>
</dbReference>
<dbReference type="FunFam" id="3.40.50.80:FF:000001">
    <property type="entry name" value="NADPH--cytochrome P450 reductase 1"/>
    <property type="match status" value="1"/>
</dbReference>
<gene>
    <name evidence="17" type="ORF">FMOSSE_LOCUS13256</name>
</gene>
<dbReference type="GO" id="GO:0005829">
    <property type="term" value="C:cytosol"/>
    <property type="evidence" value="ECO:0007669"/>
    <property type="project" value="TreeGrafter"/>
</dbReference>
<keyword evidence="11 14" id="KW-0472">Membrane</keyword>
<keyword evidence="1 14" id="KW-0285">Flavoprotein</keyword>
<keyword evidence="13 14" id="KW-0753">Steroid metabolism</keyword>
<dbReference type="Gene3D" id="3.40.50.80">
    <property type="entry name" value="Nucleotide-binding domain of ferredoxin-NADP reductase (FNR) module"/>
    <property type="match status" value="1"/>
</dbReference>